<name>A0ABR4X2X3_9ACTN</name>
<accession>A0ABR4X2X3</accession>
<gene>
    <name evidence="1" type="ORF">IL38_14695</name>
</gene>
<evidence type="ECO:0000313" key="2">
    <source>
        <dbReference type="Proteomes" id="UP000029737"/>
    </source>
</evidence>
<keyword evidence="2" id="KW-1185">Reference proteome</keyword>
<sequence length="220" mass="24785">MRQDGAQYSSWVVDHNSQMFQATFSHLHSDFCLNVLSGGNGHVSPTLLRELGVVLQEDVDLLRSDVRTAAQIVEISQRRTAVIVEDKPDRRVSVLDILTNVIGPTRRIESRTRQDRSLRLRAHRWSAALARNTRGDAAPIPRDEVVSALEDLVCTHHVLSGLFSTGEYLLGFCVERYQQHSEDVELPSLLESLQGTAERILPLIELSQTLIQSIENIPQW</sequence>
<proteinExistence type="predicted"/>
<dbReference type="Proteomes" id="UP000029737">
    <property type="component" value="Unassembled WGS sequence"/>
</dbReference>
<reference evidence="1 2" key="1">
    <citation type="journal article" date="2014" name="PLoS ONE">
        <title>Identification and Characterization of a New Erythromycin Biosynthetic Gene Cluster in Actinopolyspora erythraea YIM90600, a Novel Erythronolide-Producing Halophilic Actinomycete Isolated from Salt Field.</title>
        <authorList>
            <person name="Chen D."/>
            <person name="Feng J."/>
            <person name="Huang L."/>
            <person name="Zhang Q."/>
            <person name="Wu J."/>
            <person name="Zhu X."/>
            <person name="Duan Y."/>
            <person name="Xu Z."/>
        </authorList>
    </citation>
    <scope>NUCLEOTIDE SEQUENCE [LARGE SCALE GENOMIC DNA]</scope>
    <source>
        <strain evidence="1 2">YIM90600</strain>
    </source>
</reference>
<evidence type="ECO:0008006" key="3">
    <source>
        <dbReference type="Google" id="ProtNLM"/>
    </source>
</evidence>
<comment type="caution">
    <text evidence="1">The sequence shown here is derived from an EMBL/GenBank/DDBJ whole genome shotgun (WGS) entry which is preliminary data.</text>
</comment>
<dbReference type="EMBL" id="JPMV01000025">
    <property type="protein sequence ID" value="KGI80999.1"/>
    <property type="molecule type" value="Genomic_DNA"/>
</dbReference>
<organism evidence="1 2">
    <name type="scientific">Actinopolyspora erythraea</name>
    <dbReference type="NCBI Taxonomy" id="414996"/>
    <lineage>
        <taxon>Bacteria</taxon>
        <taxon>Bacillati</taxon>
        <taxon>Actinomycetota</taxon>
        <taxon>Actinomycetes</taxon>
        <taxon>Actinopolysporales</taxon>
        <taxon>Actinopolysporaceae</taxon>
        <taxon>Actinopolyspora</taxon>
    </lineage>
</organism>
<protein>
    <recommendedName>
        <fullName evidence="3">GPP34 family phosphoprotein</fullName>
    </recommendedName>
</protein>
<evidence type="ECO:0000313" key="1">
    <source>
        <dbReference type="EMBL" id="KGI80999.1"/>
    </source>
</evidence>